<dbReference type="GO" id="GO:0008270">
    <property type="term" value="F:zinc ion binding"/>
    <property type="evidence" value="ECO:0007669"/>
    <property type="project" value="InterPro"/>
</dbReference>
<dbReference type="SUPFAM" id="SSF57701">
    <property type="entry name" value="Zn2/Cys6 DNA-binding domain"/>
    <property type="match status" value="1"/>
</dbReference>
<dbReference type="GO" id="GO:0003677">
    <property type="term" value="F:DNA binding"/>
    <property type="evidence" value="ECO:0007669"/>
    <property type="project" value="UniProtKB-KW"/>
</dbReference>
<dbReference type="Gene3D" id="4.10.240.10">
    <property type="entry name" value="Zn(2)-C6 fungal-type DNA-binding domain"/>
    <property type="match status" value="1"/>
</dbReference>
<keyword evidence="1" id="KW-0805">Transcription regulation</keyword>
<dbReference type="CDD" id="cd00067">
    <property type="entry name" value="GAL4"/>
    <property type="match status" value="1"/>
</dbReference>
<reference evidence="6 7" key="1">
    <citation type="submission" date="2019-04" db="EMBL/GenBank/DDBJ databases">
        <title>Friends and foes A comparative genomics study of 23 Aspergillus species from section Flavi.</title>
        <authorList>
            <consortium name="DOE Joint Genome Institute"/>
            <person name="Kjaerbolling I."/>
            <person name="Vesth T."/>
            <person name="Frisvad J.C."/>
            <person name="Nybo J.L."/>
            <person name="Theobald S."/>
            <person name="Kildgaard S."/>
            <person name="Isbrandt T."/>
            <person name="Kuo A."/>
            <person name="Sato A."/>
            <person name="Lyhne E.K."/>
            <person name="Kogle M.E."/>
            <person name="Wiebenga A."/>
            <person name="Kun R.S."/>
            <person name="Lubbers R.J."/>
            <person name="Makela M.R."/>
            <person name="Barry K."/>
            <person name="Chovatia M."/>
            <person name="Clum A."/>
            <person name="Daum C."/>
            <person name="Haridas S."/>
            <person name="He G."/>
            <person name="LaButti K."/>
            <person name="Lipzen A."/>
            <person name="Mondo S."/>
            <person name="Riley R."/>
            <person name="Salamov A."/>
            <person name="Simmons B.A."/>
            <person name="Magnuson J.K."/>
            <person name="Henrissat B."/>
            <person name="Mortensen U.H."/>
            <person name="Larsen T.O."/>
            <person name="Devries R.P."/>
            <person name="Grigoriev I.V."/>
            <person name="Machida M."/>
            <person name="Baker S.E."/>
            <person name="Andersen M.R."/>
        </authorList>
    </citation>
    <scope>NUCLEOTIDE SEQUENCE [LARGE SCALE GENOMIC DNA]</scope>
    <source>
        <strain evidence="6 7">CBS 151.66</strain>
    </source>
</reference>
<protein>
    <recommendedName>
        <fullName evidence="5">Zn(2)-C6 fungal-type domain-containing protein</fullName>
    </recommendedName>
</protein>
<feature type="domain" description="Zn(2)-C6 fungal-type" evidence="5">
    <location>
        <begin position="4"/>
        <end position="39"/>
    </location>
</feature>
<gene>
    <name evidence="6" type="ORF">BDV29DRAFT_189052</name>
</gene>
<evidence type="ECO:0000259" key="5">
    <source>
        <dbReference type="PROSITE" id="PS50048"/>
    </source>
</evidence>
<name>A0A5N5XC60_9EURO</name>
<dbReference type="PROSITE" id="PS50048">
    <property type="entry name" value="ZN2_CY6_FUNGAL_2"/>
    <property type="match status" value="1"/>
</dbReference>
<dbReference type="AlphaFoldDB" id="A0A5N5XC60"/>
<keyword evidence="3" id="KW-0804">Transcription</keyword>
<dbReference type="InterPro" id="IPR001138">
    <property type="entry name" value="Zn2Cys6_DnaBD"/>
</dbReference>
<evidence type="ECO:0000256" key="1">
    <source>
        <dbReference type="ARBA" id="ARBA00023015"/>
    </source>
</evidence>
<dbReference type="EMBL" id="ML732174">
    <property type="protein sequence ID" value="KAB8076952.1"/>
    <property type="molecule type" value="Genomic_DNA"/>
</dbReference>
<dbReference type="GO" id="GO:0000981">
    <property type="term" value="F:DNA-binding transcription factor activity, RNA polymerase II-specific"/>
    <property type="evidence" value="ECO:0007669"/>
    <property type="project" value="InterPro"/>
</dbReference>
<evidence type="ECO:0000256" key="2">
    <source>
        <dbReference type="ARBA" id="ARBA00023125"/>
    </source>
</evidence>
<dbReference type="Proteomes" id="UP000326565">
    <property type="component" value="Unassembled WGS sequence"/>
</dbReference>
<sequence>MSVACEPCRRRKMKCDPVIPSCGLCTKYAIQSPDSPETYPITFRWYMPRLIRQLIPGSCLFLATLFSGSSYFDLHRGEEQSQITLFHQNEVIKLINERLSNLCSALDDRTILAISPLALFAELNGDRAAADIDRAGLQRMAELRGGLDKLGLDGLTSVLIKMNSIVYCIAFDSDPDFAISARPLPPPLGLESRIINTIIAPKQAPLRCTHTFKLRFYFSTNKRPNERAKSFAAIIDGKTRPLEALVMTLKASLALTDDGAAAVVRDARSRLWFYFKQASSVRVLHLQNESSFLDDLWSHFHWLRTFRLNLEQSSITAVSEQAPI</sequence>
<accession>A0A5N5XC60</accession>
<dbReference type="PANTHER" id="PTHR37540">
    <property type="entry name" value="TRANSCRIPTION FACTOR (ACR-2), PUTATIVE-RELATED-RELATED"/>
    <property type="match status" value="1"/>
</dbReference>
<dbReference type="Pfam" id="PF00172">
    <property type="entry name" value="Zn_clus"/>
    <property type="match status" value="1"/>
</dbReference>
<dbReference type="PANTHER" id="PTHR37540:SF5">
    <property type="entry name" value="TRANSCRIPTION FACTOR DOMAIN-CONTAINING PROTEIN"/>
    <property type="match status" value="1"/>
</dbReference>
<proteinExistence type="predicted"/>
<dbReference type="InterPro" id="IPR036864">
    <property type="entry name" value="Zn2-C6_fun-type_DNA-bd_sf"/>
</dbReference>
<evidence type="ECO:0000256" key="3">
    <source>
        <dbReference type="ARBA" id="ARBA00023163"/>
    </source>
</evidence>
<dbReference type="OrthoDB" id="4159781at2759"/>
<evidence type="ECO:0000256" key="4">
    <source>
        <dbReference type="ARBA" id="ARBA00023242"/>
    </source>
</evidence>
<keyword evidence="7" id="KW-1185">Reference proteome</keyword>
<dbReference type="GO" id="GO:0009893">
    <property type="term" value="P:positive regulation of metabolic process"/>
    <property type="evidence" value="ECO:0007669"/>
    <property type="project" value="UniProtKB-ARBA"/>
</dbReference>
<dbReference type="SMART" id="SM00066">
    <property type="entry name" value="GAL4"/>
    <property type="match status" value="1"/>
</dbReference>
<keyword evidence="2" id="KW-0238">DNA-binding</keyword>
<evidence type="ECO:0000313" key="6">
    <source>
        <dbReference type="EMBL" id="KAB8076952.1"/>
    </source>
</evidence>
<organism evidence="6 7">
    <name type="scientific">Aspergillus leporis</name>
    <dbReference type="NCBI Taxonomy" id="41062"/>
    <lineage>
        <taxon>Eukaryota</taxon>
        <taxon>Fungi</taxon>
        <taxon>Dikarya</taxon>
        <taxon>Ascomycota</taxon>
        <taxon>Pezizomycotina</taxon>
        <taxon>Eurotiomycetes</taxon>
        <taxon>Eurotiomycetidae</taxon>
        <taxon>Eurotiales</taxon>
        <taxon>Aspergillaceae</taxon>
        <taxon>Aspergillus</taxon>
        <taxon>Aspergillus subgen. Circumdati</taxon>
    </lineage>
</organism>
<keyword evidence="4" id="KW-0539">Nucleus</keyword>
<evidence type="ECO:0000313" key="7">
    <source>
        <dbReference type="Proteomes" id="UP000326565"/>
    </source>
</evidence>